<name>A0A9W7IPG4_HIBTR</name>
<gene>
    <name evidence="1" type="ORF">HRI_003563100</name>
</gene>
<evidence type="ECO:0000313" key="1">
    <source>
        <dbReference type="EMBL" id="GMI98938.1"/>
    </source>
</evidence>
<dbReference type="Proteomes" id="UP001165190">
    <property type="component" value="Unassembled WGS sequence"/>
</dbReference>
<organism evidence="1 2">
    <name type="scientific">Hibiscus trionum</name>
    <name type="common">Flower of an hour</name>
    <dbReference type="NCBI Taxonomy" id="183268"/>
    <lineage>
        <taxon>Eukaryota</taxon>
        <taxon>Viridiplantae</taxon>
        <taxon>Streptophyta</taxon>
        <taxon>Embryophyta</taxon>
        <taxon>Tracheophyta</taxon>
        <taxon>Spermatophyta</taxon>
        <taxon>Magnoliopsida</taxon>
        <taxon>eudicotyledons</taxon>
        <taxon>Gunneridae</taxon>
        <taxon>Pentapetalae</taxon>
        <taxon>rosids</taxon>
        <taxon>malvids</taxon>
        <taxon>Malvales</taxon>
        <taxon>Malvaceae</taxon>
        <taxon>Malvoideae</taxon>
        <taxon>Hibiscus</taxon>
    </lineage>
</organism>
<evidence type="ECO:0000313" key="2">
    <source>
        <dbReference type="Proteomes" id="UP001165190"/>
    </source>
</evidence>
<dbReference type="PRINTS" id="PR00926">
    <property type="entry name" value="MITOCARRIER"/>
</dbReference>
<proteinExistence type="predicted"/>
<reference evidence="1" key="1">
    <citation type="submission" date="2023-05" db="EMBL/GenBank/DDBJ databases">
        <title>Genome and transcriptome analyses reveal genes involved in the formation of fine ridges on petal epidermal cells in Hibiscus trionum.</title>
        <authorList>
            <person name="Koshimizu S."/>
            <person name="Masuda S."/>
            <person name="Ishii T."/>
            <person name="Shirasu K."/>
            <person name="Hoshino A."/>
            <person name="Arita M."/>
        </authorList>
    </citation>
    <scope>NUCLEOTIDE SEQUENCE</scope>
    <source>
        <strain evidence="1">Hamamatsu line</strain>
    </source>
</reference>
<dbReference type="AlphaFoldDB" id="A0A9W7IPG4"/>
<dbReference type="GO" id="GO:0055085">
    <property type="term" value="P:transmembrane transport"/>
    <property type="evidence" value="ECO:0007669"/>
    <property type="project" value="InterPro"/>
</dbReference>
<sequence length="118" mass="13089">MGETKSRAIFHFQSIQGLSPLEMTTLEEPLHRTVLLRYDFNGGRSGAPNFSCISILEKREQRQRGFSPAPGELLKHPLAALSYVFRDVAIFAAGPVAEAVVKTVTSPLDRLKLLMHVL</sequence>
<protein>
    <submittedName>
        <fullName evidence="1">Uncharacterized protein</fullName>
    </submittedName>
</protein>
<dbReference type="EMBL" id="BSYR01000033">
    <property type="protein sequence ID" value="GMI98938.1"/>
    <property type="molecule type" value="Genomic_DNA"/>
</dbReference>
<dbReference type="OrthoDB" id="1743796at2759"/>
<keyword evidence="2" id="KW-1185">Reference proteome</keyword>
<comment type="caution">
    <text evidence="1">The sequence shown here is derived from an EMBL/GenBank/DDBJ whole genome shotgun (WGS) entry which is preliminary data.</text>
</comment>
<dbReference type="InterPro" id="IPR002067">
    <property type="entry name" value="MCP"/>
</dbReference>
<accession>A0A9W7IPG4</accession>